<dbReference type="EMBL" id="QXEC01000022">
    <property type="protein sequence ID" value="RIV36046.1"/>
    <property type="molecule type" value="Genomic_DNA"/>
</dbReference>
<dbReference type="InterPro" id="IPR013784">
    <property type="entry name" value="Carb-bd-like_fold"/>
</dbReference>
<dbReference type="OrthoDB" id="3543307at2"/>
<protein>
    <submittedName>
        <fullName evidence="1">Carboxypeptidase regulatory-like domain-containing protein</fullName>
    </submittedName>
</protein>
<dbReference type="SUPFAM" id="SSF49452">
    <property type="entry name" value="Starch-binding domain-like"/>
    <property type="match status" value="1"/>
</dbReference>
<dbReference type="Gene3D" id="2.60.40.1120">
    <property type="entry name" value="Carboxypeptidase-like, regulatory domain"/>
    <property type="match status" value="1"/>
</dbReference>
<dbReference type="GO" id="GO:0030246">
    <property type="term" value="F:carbohydrate binding"/>
    <property type="evidence" value="ECO:0007669"/>
    <property type="project" value="InterPro"/>
</dbReference>
<comment type="caution">
    <text evidence="1">The sequence shown here is derived from an EMBL/GenBank/DDBJ whole genome shotgun (WGS) entry which is preliminary data.</text>
</comment>
<gene>
    <name evidence="1" type="ORF">D2L64_20630</name>
</gene>
<dbReference type="GO" id="GO:0004180">
    <property type="term" value="F:carboxypeptidase activity"/>
    <property type="evidence" value="ECO:0007669"/>
    <property type="project" value="UniProtKB-KW"/>
</dbReference>
<reference evidence="1 2" key="1">
    <citation type="submission" date="2018-08" db="EMBL/GenBank/DDBJ databases">
        <title>Jishengella sp. nov., isolated from a root of Azadirachta indica A. Juss. var. siamensis Valenton.</title>
        <authorList>
            <person name="Kuncharoen N."/>
            <person name="Tanasupawat S."/>
            <person name="Kudo T."/>
            <person name="Ohkuma M."/>
        </authorList>
    </citation>
    <scope>NUCLEOTIDE SEQUENCE [LARGE SCALE GENOMIC DNA]</scope>
    <source>
        <strain evidence="1 2">AZ1-13</strain>
    </source>
</reference>
<evidence type="ECO:0000313" key="2">
    <source>
        <dbReference type="Proteomes" id="UP000283832"/>
    </source>
</evidence>
<dbReference type="Proteomes" id="UP000283832">
    <property type="component" value="Unassembled WGS sequence"/>
</dbReference>
<keyword evidence="1" id="KW-0645">Protease</keyword>
<keyword evidence="2" id="KW-1185">Reference proteome</keyword>
<accession>A0A418MQQ3</accession>
<organism evidence="1 2">
    <name type="scientific">Micromonospora radicis</name>
    <dbReference type="NCBI Taxonomy" id="1894971"/>
    <lineage>
        <taxon>Bacteria</taxon>
        <taxon>Bacillati</taxon>
        <taxon>Actinomycetota</taxon>
        <taxon>Actinomycetes</taxon>
        <taxon>Micromonosporales</taxon>
        <taxon>Micromonosporaceae</taxon>
        <taxon>Micromonospora</taxon>
    </lineage>
</organism>
<keyword evidence="1" id="KW-0121">Carboxypeptidase</keyword>
<evidence type="ECO:0000313" key="1">
    <source>
        <dbReference type="EMBL" id="RIV36046.1"/>
    </source>
</evidence>
<keyword evidence="1" id="KW-0378">Hydrolase</keyword>
<sequence length="130" mass="13427">MNKGRLGALALLIVAPLLIGAGLLVFHDQSVSDDGPAPPPRPDTMGVVTGTAATAAGAPVRDAAVLVRPLDEPAPAVPEIGVRTGDAGRYEWRLPPGRYEIVVRADSRDSAPRTATVTAGAVTRLDFTLP</sequence>
<proteinExistence type="predicted"/>
<name>A0A418MQQ3_9ACTN</name>
<dbReference type="RefSeq" id="WP_119578858.1">
    <property type="nucleotide sequence ID" value="NZ_QXEC01000022.1"/>
</dbReference>
<dbReference type="Pfam" id="PF13620">
    <property type="entry name" value="CarboxypepD_reg"/>
    <property type="match status" value="1"/>
</dbReference>
<dbReference type="AlphaFoldDB" id="A0A418MQQ3"/>